<dbReference type="InterPro" id="IPR004358">
    <property type="entry name" value="Sig_transdc_His_kin-like_C"/>
</dbReference>
<accession>D9SSW7</accession>
<dbReference type="EC" id="2.7.13.3" evidence="3"/>
<dbReference type="EMBL" id="CP002160">
    <property type="protein sequence ID" value="ADL52629.1"/>
    <property type="molecule type" value="Genomic_DNA"/>
</dbReference>
<dbReference type="GO" id="GO:0016020">
    <property type="term" value="C:membrane"/>
    <property type="evidence" value="ECO:0007669"/>
    <property type="project" value="UniProtKB-SubCell"/>
</dbReference>
<dbReference type="Pfam" id="PF00512">
    <property type="entry name" value="HisKA"/>
    <property type="match status" value="1"/>
</dbReference>
<feature type="transmembrane region" description="Helical" evidence="9">
    <location>
        <begin position="12"/>
        <end position="36"/>
    </location>
</feature>
<keyword evidence="5" id="KW-0808">Transferase</keyword>
<dbReference type="Gene3D" id="1.10.287.130">
    <property type="match status" value="1"/>
</dbReference>
<dbReference type="STRING" id="573061.Clocel_2936"/>
<dbReference type="PROSITE" id="PS50109">
    <property type="entry name" value="HIS_KIN"/>
    <property type="match status" value="1"/>
</dbReference>
<comment type="catalytic activity">
    <reaction evidence="1">
        <text>ATP + protein L-histidine = ADP + protein N-phospho-L-histidine.</text>
        <dbReference type="EC" id="2.7.13.3"/>
    </reaction>
</comment>
<dbReference type="AlphaFoldDB" id="D9SSW7"/>
<evidence type="ECO:0000256" key="7">
    <source>
        <dbReference type="ARBA" id="ARBA00023012"/>
    </source>
</evidence>
<feature type="transmembrane region" description="Helical" evidence="9">
    <location>
        <begin position="48"/>
        <end position="68"/>
    </location>
</feature>
<keyword evidence="8 9" id="KW-0472">Membrane</keyword>
<evidence type="ECO:0000256" key="2">
    <source>
        <dbReference type="ARBA" id="ARBA00004370"/>
    </source>
</evidence>
<keyword evidence="4" id="KW-0597">Phosphoprotein</keyword>
<keyword evidence="13" id="KW-1185">Reference proteome</keyword>
<organism evidence="12 13">
    <name type="scientific">Clostridium cellulovorans (strain ATCC 35296 / DSM 3052 / OCM 3 / 743B)</name>
    <dbReference type="NCBI Taxonomy" id="573061"/>
    <lineage>
        <taxon>Bacteria</taxon>
        <taxon>Bacillati</taxon>
        <taxon>Bacillota</taxon>
        <taxon>Clostridia</taxon>
        <taxon>Eubacteriales</taxon>
        <taxon>Clostridiaceae</taxon>
        <taxon>Clostridium</taxon>
    </lineage>
</organism>
<evidence type="ECO:0000313" key="12">
    <source>
        <dbReference type="EMBL" id="ADL52629.1"/>
    </source>
</evidence>
<dbReference type="PANTHER" id="PTHR43711">
    <property type="entry name" value="TWO-COMPONENT HISTIDINE KINASE"/>
    <property type="match status" value="1"/>
</dbReference>
<dbReference type="Pfam" id="PF02518">
    <property type="entry name" value="HATPase_c"/>
    <property type="match status" value="1"/>
</dbReference>
<dbReference type="GO" id="GO:0000155">
    <property type="term" value="F:phosphorelay sensor kinase activity"/>
    <property type="evidence" value="ECO:0007669"/>
    <property type="project" value="InterPro"/>
</dbReference>
<evidence type="ECO:0000256" key="1">
    <source>
        <dbReference type="ARBA" id="ARBA00000085"/>
    </source>
</evidence>
<dbReference type="eggNOG" id="COG2205">
    <property type="taxonomic scope" value="Bacteria"/>
</dbReference>
<dbReference type="InterPro" id="IPR003660">
    <property type="entry name" value="HAMP_dom"/>
</dbReference>
<evidence type="ECO:0000256" key="5">
    <source>
        <dbReference type="ARBA" id="ARBA00022679"/>
    </source>
</evidence>
<sequence>MREKYPLKLGLFFSFIVFSIMLASVIIICAVAFIAFRFGVWTKPNPDLAILIMLLVSVVIGTIISAVVGKRILAPIVIFSRATMKVAKGNFNIYLDEDKVHIHEVTEMTRNFNIMVKELSNIETFRNDFVANVSHEFKTPIAAIEGYATLLQDDNLTKEEKDEYVSKILMKTRHLSSLAGNILKIARLENQEIVVEKKNYRLDEQIRQALLSLETKWTAKNINLDIEMDSVNYYGNEELLMQVWINILGNAVKFTSENGTISIALQKVENNIVATISDDGIGMSKDTQKHIFEKFYQGDKSHYEAGNGLGLTLVKRIIDLCDGKIQVKSELGIGTMFIVNLPC</sequence>
<keyword evidence="7" id="KW-0902">Two-component regulatory system</keyword>
<gene>
    <name evidence="12" type="ordered locus">Clocel_2936</name>
</gene>
<dbReference type="CDD" id="cd00075">
    <property type="entry name" value="HATPase"/>
    <property type="match status" value="1"/>
</dbReference>
<dbReference type="PRINTS" id="PR00344">
    <property type="entry name" value="BCTRLSENSOR"/>
</dbReference>
<dbReference type="InterPro" id="IPR003661">
    <property type="entry name" value="HisK_dim/P_dom"/>
</dbReference>
<dbReference type="KEGG" id="ccb:Clocel_2936"/>
<comment type="subcellular location">
    <subcellularLocation>
        <location evidence="2">Membrane</location>
    </subcellularLocation>
</comment>
<proteinExistence type="predicted"/>
<dbReference type="InterPro" id="IPR036097">
    <property type="entry name" value="HisK_dim/P_sf"/>
</dbReference>
<dbReference type="PANTHER" id="PTHR43711:SF26">
    <property type="entry name" value="SENSOR HISTIDINE KINASE RCSC"/>
    <property type="match status" value="1"/>
</dbReference>
<dbReference type="SUPFAM" id="SSF55874">
    <property type="entry name" value="ATPase domain of HSP90 chaperone/DNA topoisomerase II/histidine kinase"/>
    <property type="match status" value="1"/>
</dbReference>
<evidence type="ECO:0000313" key="13">
    <source>
        <dbReference type="Proteomes" id="UP000002730"/>
    </source>
</evidence>
<evidence type="ECO:0000256" key="8">
    <source>
        <dbReference type="ARBA" id="ARBA00023136"/>
    </source>
</evidence>
<dbReference type="SUPFAM" id="SSF47384">
    <property type="entry name" value="Homodimeric domain of signal transducing histidine kinase"/>
    <property type="match status" value="1"/>
</dbReference>
<dbReference type="PROSITE" id="PS50885">
    <property type="entry name" value="HAMP"/>
    <property type="match status" value="1"/>
</dbReference>
<evidence type="ECO:0000256" key="9">
    <source>
        <dbReference type="SAM" id="Phobius"/>
    </source>
</evidence>
<dbReference type="HOGENOM" id="CLU_000445_89_3_9"/>
<dbReference type="OrthoDB" id="9813151at2"/>
<evidence type="ECO:0000256" key="4">
    <source>
        <dbReference type="ARBA" id="ARBA00022553"/>
    </source>
</evidence>
<dbReference type="InterPro" id="IPR003594">
    <property type="entry name" value="HATPase_dom"/>
</dbReference>
<dbReference type="Proteomes" id="UP000002730">
    <property type="component" value="Chromosome"/>
</dbReference>
<evidence type="ECO:0000259" key="10">
    <source>
        <dbReference type="PROSITE" id="PS50109"/>
    </source>
</evidence>
<name>D9SSW7_CLOC7</name>
<dbReference type="SMART" id="SM00387">
    <property type="entry name" value="HATPase_c"/>
    <property type="match status" value="1"/>
</dbReference>
<evidence type="ECO:0000259" key="11">
    <source>
        <dbReference type="PROSITE" id="PS50885"/>
    </source>
</evidence>
<keyword evidence="9" id="KW-0812">Transmembrane</keyword>
<keyword evidence="9" id="KW-1133">Transmembrane helix</keyword>
<dbReference type="SMART" id="SM00304">
    <property type="entry name" value="HAMP"/>
    <property type="match status" value="1"/>
</dbReference>
<reference evidence="12 13" key="1">
    <citation type="submission" date="2010-08" db="EMBL/GenBank/DDBJ databases">
        <title>Complete sequence of Clostridium cellulovorans 743B.</title>
        <authorList>
            <consortium name="US DOE Joint Genome Institute"/>
            <person name="Lucas S."/>
            <person name="Copeland A."/>
            <person name="Lapidus A."/>
            <person name="Cheng J.-F."/>
            <person name="Bruce D."/>
            <person name="Goodwin L."/>
            <person name="Pitluck S."/>
            <person name="Chertkov O."/>
            <person name="Detter J.C."/>
            <person name="Han C."/>
            <person name="Tapia R."/>
            <person name="Land M."/>
            <person name="Hauser L."/>
            <person name="Chang Y.-J."/>
            <person name="Jeffries C."/>
            <person name="Kyrpides N."/>
            <person name="Ivanova N."/>
            <person name="Mikhailova N."/>
            <person name="Hemme C.L."/>
            <person name="Woyke T."/>
        </authorList>
    </citation>
    <scope>NUCLEOTIDE SEQUENCE [LARGE SCALE GENOMIC DNA]</scope>
    <source>
        <strain evidence="13">ATCC 35296 / DSM 3052 / OCM 3 / 743B</strain>
    </source>
</reference>
<dbReference type="Gene3D" id="3.30.565.10">
    <property type="entry name" value="Histidine kinase-like ATPase, C-terminal domain"/>
    <property type="match status" value="1"/>
</dbReference>
<evidence type="ECO:0000256" key="3">
    <source>
        <dbReference type="ARBA" id="ARBA00012438"/>
    </source>
</evidence>
<protein>
    <recommendedName>
        <fullName evidence="3">histidine kinase</fullName>
        <ecNumber evidence="3">2.7.13.3</ecNumber>
    </recommendedName>
</protein>
<dbReference type="FunFam" id="1.10.287.130:FF:000001">
    <property type="entry name" value="Two-component sensor histidine kinase"/>
    <property type="match status" value="1"/>
</dbReference>
<feature type="domain" description="HAMP" evidence="11">
    <location>
        <begin position="70"/>
        <end position="124"/>
    </location>
</feature>
<feature type="domain" description="Histidine kinase" evidence="10">
    <location>
        <begin position="132"/>
        <end position="343"/>
    </location>
</feature>
<dbReference type="SMART" id="SM00388">
    <property type="entry name" value="HisKA"/>
    <property type="match status" value="1"/>
</dbReference>
<dbReference type="FunFam" id="3.30.565.10:FF:000006">
    <property type="entry name" value="Sensor histidine kinase WalK"/>
    <property type="match status" value="1"/>
</dbReference>
<dbReference type="CDD" id="cd00082">
    <property type="entry name" value="HisKA"/>
    <property type="match status" value="1"/>
</dbReference>
<evidence type="ECO:0000256" key="6">
    <source>
        <dbReference type="ARBA" id="ARBA00022777"/>
    </source>
</evidence>
<dbReference type="InterPro" id="IPR036890">
    <property type="entry name" value="HATPase_C_sf"/>
</dbReference>
<dbReference type="RefSeq" id="WP_010075725.1">
    <property type="nucleotide sequence ID" value="NC_014393.1"/>
</dbReference>
<dbReference type="CDD" id="cd06225">
    <property type="entry name" value="HAMP"/>
    <property type="match status" value="1"/>
</dbReference>
<dbReference type="Gene3D" id="6.10.340.10">
    <property type="match status" value="1"/>
</dbReference>
<dbReference type="InterPro" id="IPR005467">
    <property type="entry name" value="His_kinase_dom"/>
</dbReference>
<dbReference type="InterPro" id="IPR050736">
    <property type="entry name" value="Sensor_HK_Regulatory"/>
</dbReference>
<keyword evidence="6 12" id="KW-0418">Kinase</keyword>